<reference evidence="4" key="1">
    <citation type="submission" date="2024-02" db="UniProtKB">
        <authorList>
            <consortium name="WormBaseParasite"/>
        </authorList>
    </citation>
    <scope>IDENTIFICATION</scope>
</reference>
<dbReference type="PANTHER" id="PTHR37157:SF2">
    <property type="entry name" value="EB DOMAIN-CONTAINING PROTEIN-RELATED"/>
    <property type="match status" value="1"/>
</dbReference>
<keyword evidence="1" id="KW-0732">Signal</keyword>
<sequence length="773" mass="81126">MQFLIVLLLIEVANAQFQCSSGLTTLFNNNQAVTCNPQNPTSCSSMRPGYFCQMAISGNTFICCGIQAQQCGTNSPQIGSNGQPQTCSSDANCLIGYSCSSGTCCPLTNTGTVQIGGSCSDTIQCAGGSSCFNQQCTCPMGTNNNNNGQCVRGSSTVCPNGQVNVNGVCMQQSFLNGQCSFSAQCPANANCFNGICGCNSGYQPINGQCTNSGGGCPSGQVNVNGQCFQQSIAGGQCFFSQQCPSNAQCSGSICACNSGYQNVNGQCTFGGSTNNCPLGQVTVNGQCMSYSSPGAFCVSSVQCLEGAQCSSSMCMCQSGKTALNGYCIAQSSGPCSMTQTFYNNQCYTYSLPGATCTAPTQCVGGSICSNQICQCQSGYTSMYGYCIPSSSNQGCSVGQVLINNQCYNTVPIGSYCMYNEQCQQQATCQNFLCTVGRQTFCPSGQVLINGACYNMMVTGGFCLYSQQCPQGSCQNNVCSGSGNCGSNQVLVNGLCYNQVPIGSSCTFAQQCLGGSTCSNSFCACPVGSQPSNGYCSYNNGTNGNCKSYEVLSNNICYAKMPIGFSCSISMQCPTGASCQNLCICNGGSSFDGNQCSTGITQCQTGLVSVNGQCRALRSIGQSCSFNQECLSFATCQNSLCTCPSGWLPDVNSVCRQQQSSQCGTNAVLIGNQCYQMVQIGSSCQYSQQCLGNSQCNNFICQCMNGNPINGQCQNGGSTQYTCSKPGYYAPLQNNQPINCLYNYCPDQYNSVCEYNYQFQNYMCCTKSATGKKK</sequence>
<evidence type="ECO:0000256" key="1">
    <source>
        <dbReference type="SAM" id="SignalP"/>
    </source>
</evidence>
<feature type="domain" description="EGF-like" evidence="2">
    <location>
        <begin position="178"/>
        <end position="210"/>
    </location>
</feature>
<accession>A0AAF3E919</accession>
<dbReference type="SMART" id="SM00181">
    <property type="entry name" value="EGF"/>
    <property type="match status" value="6"/>
</dbReference>
<name>A0AAF3E919_9BILA</name>
<feature type="domain" description="EGF-like" evidence="2">
    <location>
        <begin position="622"/>
        <end position="655"/>
    </location>
</feature>
<dbReference type="SMART" id="SM00289">
    <property type="entry name" value="WR1"/>
    <property type="match status" value="13"/>
</dbReference>
<organism evidence="3 4">
    <name type="scientific">Mesorhabditis belari</name>
    <dbReference type="NCBI Taxonomy" id="2138241"/>
    <lineage>
        <taxon>Eukaryota</taxon>
        <taxon>Metazoa</taxon>
        <taxon>Ecdysozoa</taxon>
        <taxon>Nematoda</taxon>
        <taxon>Chromadorea</taxon>
        <taxon>Rhabditida</taxon>
        <taxon>Rhabditina</taxon>
        <taxon>Rhabditomorpha</taxon>
        <taxon>Rhabditoidea</taxon>
        <taxon>Rhabditidae</taxon>
        <taxon>Mesorhabditinae</taxon>
        <taxon>Mesorhabditis</taxon>
    </lineage>
</organism>
<evidence type="ECO:0000259" key="2">
    <source>
        <dbReference type="SMART" id="SM00181"/>
    </source>
</evidence>
<dbReference type="Pfam" id="PF01683">
    <property type="entry name" value="EB"/>
    <property type="match status" value="11"/>
</dbReference>
<feature type="domain" description="EGF-like" evidence="2">
    <location>
        <begin position="355"/>
        <end position="387"/>
    </location>
</feature>
<dbReference type="PANTHER" id="PTHR37157">
    <property type="entry name" value="PRION-LIKE-(Q/N-RICH) DOMAIN-BEARING PROTEIN 25"/>
    <property type="match status" value="1"/>
</dbReference>
<protein>
    <submittedName>
        <fullName evidence="4">EGF-like domain-containing protein</fullName>
    </submittedName>
</protein>
<proteinExistence type="predicted"/>
<dbReference type="InterPro" id="IPR006150">
    <property type="entry name" value="Cys_repeat_1"/>
</dbReference>
<feature type="chain" id="PRO_5042101570" evidence="1">
    <location>
        <begin position="16"/>
        <end position="773"/>
    </location>
</feature>
<feature type="domain" description="EGF-like" evidence="2">
    <location>
        <begin position="236"/>
        <end position="268"/>
    </location>
</feature>
<evidence type="ECO:0000313" key="3">
    <source>
        <dbReference type="Proteomes" id="UP000887575"/>
    </source>
</evidence>
<dbReference type="InterPro" id="IPR006149">
    <property type="entry name" value="EB_dom"/>
</dbReference>
<evidence type="ECO:0000313" key="4">
    <source>
        <dbReference type="WBParaSite" id="MBELARI_LOCUS10394"/>
    </source>
</evidence>
<feature type="domain" description="EGF-like" evidence="2">
    <location>
        <begin position="504"/>
        <end position="536"/>
    </location>
</feature>
<keyword evidence="3" id="KW-1185">Reference proteome</keyword>
<dbReference type="InterPro" id="IPR000742">
    <property type="entry name" value="EGF"/>
</dbReference>
<dbReference type="WBParaSite" id="MBELARI_LOCUS10394">
    <property type="protein sequence ID" value="MBELARI_LOCUS10394"/>
    <property type="gene ID" value="MBELARI_LOCUS10394"/>
</dbReference>
<feature type="signal peptide" evidence="1">
    <location>
        <begin position="1"/>
        <end position="15"/>
    </location>
</feature>
<feature type="domain" description="EGF-like" evidence="2">
    <location>
        <begin position="296"/>
        <end position="328"/>
    </location>
</feature>
<dbReference type="AlphaFoldDB" id="A0AAF3E919"/>
<dbReference type="Proteomes" id="UP000887575">
    <property type="component" value="Unassembled WGS sequence"/>
</dbReference>